<feature type="compositionally biased region" description="Polar residues" evidence="1">
    <location>
        <begin position="553"/>
        <end position="562"/>
    </location>
</feature>
<proteinExistence type="predicted"/>
<dbReference type="PANTHER" id="PTHR37542:SF1">
    <property type="entry name" value="PRION-INHIBITION AND PROPAGATION HELO DOMAIN-CONTAINING PROTEIN"/>
    <property type="match status" value="1"/>
</dbReference>
<organism evidence="3 4">
    <name type="scientific">Cladophialophora immunda</name>
    <dbReference type="NCBI Taxonomy" id="569365"/>
    <lineage>
        <taxon>Eukaryota</taxon>
        <taxon>Fungi</taxon>
        <taxon>Dikarya</taxon>
        <taxon>Ascomycota</taxon>
        <taxon>Pezizomycotina</taxon>
        <taxon>Eurotiomycetes</taxon>
        <taxon>Chaetothyriomycetidae</taxon>
        <taxon>Chaetothyriales</taxon>
        <taxon>Herpotrichiellaceae</taxon>
        <taxon>Cladophialophora</taxon>
    </lineage>
</organism>
<dbReference type="InterPro" id="IPR029498">
    <property type="entry name" value="HeLo_dom"/>
</dbReference>
<dbReference type="VEuPathDB" id="FungiDB:PV07_08276"/>
<dbReference type="InterPro" id="IPR038305">
    <property type="entry name" value="HeLo_sf"/>
</dbReference>
<feature type="compositionally biased region" description="Polar residues" evidence="1">
    <location>
        <begin position="241"/>
        <end position="254"/>
    </location>
</feature>
<dbReference type="RefSeq" id="XP_016248846.1">
    <property type="nucleotide sequence ID" value="XM_016395427.1"/>
</dbReference>
<dbReference type="GO" id="GO:0004672">
    <property type="term" value="F:protein kinase activity"/>
    <property type="evidence" value="ECO:0007669"/>
    <property type="project" value="InterPro"/>
</dbReference>
<dbReference type="Gene3D" id="1.10.510.10">
    <property type="entry name" value="Transferase(Phosphotransferase) domain 1"/>
    <property type="match status" value="1"/>
</dbReference>
<keyword evidence="4" id="KW-1185">Reference proteome</keyword>
<dbReference type="InterPro" id="IPR000719">
    <property type="entry name" value="Prot_kinase_dom"/>
</dbReference>
<feature type="compositionally biased region" description="Low complexity" evidence="1">
    <location>
        <begin position="262"/>
        <end position="278"/>
    </location>
</feature>
<name>A0A0D2CEE8_9EURO</name>
<evidence type="ECO:0000313" key="4">
    <source>
        <dbReference type="Proteomes" id="UP000054466"/>
    </source>
</evidence>
<dbReference type="HOGENOM" id="CLU_017444_0_0_1"/>
<accession>A0A0D2CEE8</accession>
<dbReference type="OrthoDB" id="1911848at2759"/>
<feature type="region of interest" description="Disordered" evidence="1">
    <location>
        <begin position="241"/>
        <end position="290"/>
    </location>
</feature>
<dbReference type="SUPFAM" id="SSF56112">
    <property type="entry name" value="Protein kinase-like (PK-like)"/>
    <property type="match status" value="1"/>
</dbReference>
<protein>
    <recommendedName>
        <fullName evidence="2">Protein kinase domain-containing protein</fullName>
    </recommendedName>
</protein>
<dbReference type="PROSITE" id="PS50011">
    <property type="entry name" value="PROTEIN_KINASE_DOM"/>
    <property type="match status" value="1"/>
</dbReference>
<feature type="domain" description="Protein kinase" evidence="2">
    <location>
        <begin position="286"/>
        <end position="617"/>
    </location>
</feature>
<dbReference type="AlphaFoldDB" id="A0A0D2CEE8"/>
<evidence type="ECO:0000313" key="3">
    <source>
        <dbReference type="EMBL" id="KIW28630.1"/>
    </source>
</evidence>
<dbReference type="GO" id="GO:0005524">
    <property type="term" value="F:ATP binding"/>
    <property type="evidence" value="ECO:0007669"/>
    <property type="project" value="InterPro"/>
</dbReference>
<dbReference type="InterPro" id="IPR011009">
    <property type="entry name" value="Kinase-like_dom_sf"/>
</dbReference>
<feature type="compositionally biased region" description="Basic and acidic residues" evidence="1">
    <location>
        <begin position="572"/>
        <end position="602"/>
    </location>
</feature>
<dbReference type="STRING" id="569365.A0A0D2CEE8"/>
<evidence type="ECO:0000256" key="1">
    <source>
        <dbReference type="SAM" id="MobiDB-lite"/>
    </source>
</evidence>
<dbReference type="Gene3D" id="1.20.120.1020">
    <property type="entry name" value="Prion-inhibition and propagation, HeLo domain"/>
    <property type="match status" value="1"/>
</dbReference>
<gene>
    <name evidence="3" type="ORF">PV07_08276</name>
</gene>
<dbReference type="GeneID" id="27347470"/>
<reference evidence="3 4" key="1">
    <citation type="submission" date="2015-01" db="EMBL/GenBank/DDBJ databases">
        <title>The Genome Sequence of Cladophialophora immunda CBS83496.</title>
        <authorList>
            <consortium name="The Broad Institute Genomics Platform"/>
            <person name="Cuomo C."/>
            <person name="de Hoog S."/>
            <person name="Gorbushina A."/>
            <person name="Stielow B."/>
            <person name="Teixiera M."/>
            <person name="Abouelleil A."/>
            <person name="Chapman S.B."/>
            <person name="Priest M."/>
            <person name="Young S.K."/>
            <person name="Wortman J."/>
            <person name="Nusbaum C."/>
            <person name="Birren B."/>
        </authorList>
    </citation>
    <scope>NUCLEOTIDE SEQUENCE [LARGE SCALE GENOMIC DNA]</scope>
    <source>
        <strain evidence="3 4">CBS 83496</strain>
    </source>
</reference>
<dbReference type="Pfam" id="PF14479">
    <property type="entry name" value="HeLo"/>
    <property type="match status" value="1"/>
</dbReference>
<dbReference type="PANTHER" id="PTHR37542">
    <property type="entry name" value="HELO DOMAIN-CONTAINING PROTEIN-RELATED"/>
    <property type="match status" value="1"/>
</dbReference>
<feature type="region of interest" description="Disordered" evidence="1">
    <location>
        <begin position="553"/>
        <end position="603"/>
    </location>
</feature>
<dbReference type="EMBL" id="KN847043">
    <property type="protein sequence ID" value="KIW28630.1"/>
    <property type="molecule type" value="Genomic_DNA"/>
</dbReference>
<evidence type="ECO:0000259" key="2">
    <source>
        <dbReference type="PROSITE" id="PS50011"/>
    </source>
</evidence>
<dbReference type="Proteomes" id="UP000054466">
    <property type="component" value="Unassembled WGS sequence"/>
</dbReference>
<sequence length="703" mass="79245">MSGLDAAAGIAGLLTLSFACLQGCIKGFTLLRRARSHDRDVAVVSLMIELEQHKFQTWAEEAGLFEDPPDLRVNARDARFVPKILEQLQTLLLDVNGLKKRYHLDIRVGSEILDLNEANSAGSRLLPQHRKSLSEFFEHKTRWRKWTWIAFDEKNVRALMEDVKVLVGQLQQYLDHERQVKMEQAFDIFLRTTVVKTANEQKLGVIGHDRNHSFSKGAVPAAARLKRQGLLLGVTDAYTDSPSINQRPEPWRTSTNRDTHTSLSSPSIASSPSSSSKSMRLNSMELDCPSPPPEGSRYFAWYAREPVLLEWKSGGRGIKLPLLENRVDRVSAFLHELDSSFHSLPCRGYIKDWAVKNRYAYVFDLPFSVYPPAAQRSPVERHMDQPSLPSMHTLRDMLERPMGIPSLNLRLSYAITLLETLLQIHTADWLHKELRSNNILFIRGPQSDNASDEDILLSPIYVAGYVYARVDSPDELTEPTESDFENDLYRHPQSMGSSRVSYRKSFDIFSVGCVLLELGLWKSLPDILRNGSKDVRSSGSLSNAAYKGPRFSFSSPSATLTPRSSSHSISRQSRDSLRERQSHDLKLRRSIRSVDRETRDDSPAPAFDLLELRHQLLLSHLNEGQSPETVATRRTSSNDILNALRGAAGMGYAGIVESFLRVVENMKAVESDTDPAGPVDEHEYALKLEMESLNTLRAIAKVI</sequence>